<evidence type="ECO:0008006" key="4">
    <source>
        <dbReference type="Google" id="ProtNLM"/>
    </source>
</evidence>
<gene>
    <name evidence="2" type="ORF">HBR001_LOCUS3926</name>
</gene>
<proteinExistence type="predicted"/>
<comment type="caution">
    <text evidence="2">The sequence shown here is derived from an EMBL/GenBank/DDBJ whole genome shotgun (WGS) entry which is preliminary data.</text>
</comment>
<dbReference type="Proteomes" id="UP001162031">
    <property type="component" value="Unassembled WGS sequence"/>
</dbReference>
<feature type="compositionally biased region" description="Basic and acidic residues" evidence="1">
    <location>
        <begin position="274"/>
        <end position="285"/>
    </location>
</feature>
<name>A0AAV0TXE6_HYABA</name>
<keyword evidence="3" id="KW-1185">Reference proteome</keyword>
<evidence type="ECO:0000313" key="3">
    <source>
        <dbReference type="Proteomes" id="UP001162031"/>
    </source>
</evidence>
<feature type="region of interest" description="Disordered" evidence="1">
    <location>
        <begin position="274"/>
        <end position="304"/>
    </location>
</feature>
<sequence>MAVDVDSLLDPLLVATGGAARLAPILSAAKMDSVIGFRAEQLQNAMLKRWLDSGKPIDDVFNFLQLLDLGKRGITSENLDTFAQYIDLYNNKYGKEEYMLPFLRKTFTDKVFAMMILEGTGTSKNIRDGYVWRRMGDGKSAVDFVASILFFAIDLDSLLDPLLAAFGGAAKLMPVLLKTKMNPVTGFRARQLYIVMLKRWLHSGKSVGNVIGLLEMNNLKIDDISRAEDDILEQYGAGSDTLKEYIKLYHEKHGTDMDLASCVEAEKIEKALANERGKRKGETQKRKGVSQPATIRAVRQKRLG</sequence>
<reference evidence="2" key="1">
    <citation type="submission" date="2022-12" db="EMBL/GenBank/DDBJ databases">
        <authorList>
            <person name="Webb A."/>
        </authorList>
    </citation>
    <scope>NUCLEOTIDE SEQUENCE</scope>
    <source>
        <strain evidence="2">Hp1</strain>
    </source>
</reference>
<dbReference type="AlphaFoldDB" id="A0AAV0TXE6"/>
<evidence type="ECO:0000313" key="2">
    <source>
        <dbReference type="EMBL" id="CAI5726760.1"/>
    </source>
</evidence>
<accession>A0AAV0TXE6</accession>
<organism evidence="2 3">
    <name type="scientific">Hyaloperonospora brassicae</name>
    <name type="common">Brassica downy mildew</name>
    <name type="synonym">Peronospora brassicae</name>
    <dbReference type="NCBI Taxonomy" id="162125"/>
    <lineage>
        <taxon>Eukaryota</taxon>
        <taxon>Sar</taxon>
        <taxon>Stramenopiles</taxon>
        <taxon>Oomycota</taxon>
        <taxon>Peronosporomycetes</taxon>
        <taxon>Peronosporales</taxon>
        <taxon>Peronosporaceae</taxon>
        <taxon>Hyaloperonospora</taxon>
    </lineage>
</organism>
<protein>
    <recommendedName>
        <fullName evidence="4">RxLR effector candidate protein</fullName>
    </recommendedName>
</protein>
<evidence type="ECO:0000256" key="1">
    <source>
        <dbReference type="SAM" id="MobiDB-lite"/>
    </source>
</evidence>
<dbReference type="EMBL" id="CANTFL010000673">
    <property type="protein sequence ID" value="CAI5726760.1"/>
    <property type="molecule type" value="Genomic_DNA"/>
</dbReference>